<dbReference type="RefSeq" id="WP_154327097.1">
    <property type="nucleotide sequence ID" value="NZ_CP045696.1"/>
</dbReference>
<dbReference type="InterPro" id="IPR036388">
    <property type="entry name" value="WH-like_DNA-bd_sf"/>
</dbReference>
<name>A0A6L5XF66_9BACT</name>
<dbReference type="Gene3D" id="1.10.1740.10">
    <property type="match status" value="1"/>
</dbReference>
<dbReference type="Pfam" id="PF08281">
    <property type="entry name" value="Sigma70_r4_2"/>
    <property type="match status" value="1"/>
</dbReference>
<evidence type="ECO:0000256" key="3">
    <source>
        <dbReference type="ARBA" id="ARBA00023082"/>
    </source>
</evidence>
<keyword evidence="3" id="KW-0731">Sigma factor</keyword>
<evidence type="ECO:0000256" key="1">
    <source>
        <dbReference type="ARBA" id="ARBA00010641"/>
    </source>
</evidence>
<dbReference type="SUPFAM" id="SSF88946">
    <property type="entry name" value="Sigma2 domain of RNA polymerase sigma factors"/>
    <property type="match status" value="1"/>
</dbReference>
<dbReference type="EMBL" id="VULT01000016">
    <property type="protein sequence ID" value="MSS18156.1"/>
    <property type="molecule type" value="Genomic_DNA"/>
</dbReference>
<evidence type="ECO:0000313" key="9">
    <source>
        <dbReference type="Proteomes" id="UP000483362"/>
    </source>
</evidence>
<protein>
    <submittedName>
        <fullName evidence="8">Sigma-70 family RNA polymerase sigma factor</fullName>
    </submittedName>
</protein>
<sequence>MEEKAFSEIAVRLRGKAVGTALACGLDAMQADDVAQDALLKLWNMRDQLDRYRSLEALTVVMTRHLVVDSQRRRQSHATVAMPDNLGQLADSSGTPQEQLEELDNDTWLQERLDHLPDRQRSVLYMRQVEHRDYDEIARLLGIATTSARTLVARARKSLFLEFKQRMQQ</sequence>
<dbReference type="GO" id="GO:0003677">
    <property type="term" value="F:DNA binding"/>
    <property type="evidence" value="ECO:0007669"/>
    <property type="project" value="UniProtKB-KW"/>
</dbReference>
<dbReference type="InterPro" id="IPR014284">
    <property type="entry name" value="RNA_pol_sigma-70_dom"/>
</dbReference>
<dbReference type="Proteomes" id="UP000483362">
    <property type="component" value="Unassembled WGS sequence"/>
</dbReference>
<evidence type="ECO:0000256" key="4">
    <source>
        <dbReference type="ARBA" id="ARBA00023125"/>
    </source>
</evidence>
<dbReference type="InterPro" id="IPR013325">
    <property type="entry name" value="RNA_pol_sigma_r2"/>
</dbReference>
<dbReference type="Gene3D" id="1.10.10.10">
    <property type="entry name" value="Winged helix-like DNA-binding domain superfamily/Winged helix DNA-binding domain"/>
    <property type="match status" value="1"/>
</dbReference>
<keyword evidence="5" id="KW-0804">Transcription</keyword>
<comment type="caution">
    <text evidence="8">The sequence shown here is derived from an EMBL/GenBank/DDBJ whole genome shotgun (WGS) entry which is preliminary data.</text>
</comment>
<dbReference type="GO" id="GO:0006352">
    <property type="term" value="P:DNA-templated transcription initiation"/>
    <property type="evidence" value="ECO:0007669"/>
    <property type="project" value="InterPro"/>
</dbReference>
<dbReference type="Pfam" id="PF04542">
    <property type="entry name" value="Sigma70_r2"/>
    <property type="match status" value="1"/>
</dbReference>
<keyword evidence="2" id="KW-0805">Transcription regulation</keyword>
<evidence type="ECO:0000313" key="8">
    <source>
        <dbReference type="EMBL" id="MSS18156.1"/>
    </source>
</evidence>
<proteinExistence type="inferred from homology"/>
<dbReference type="InterPro" id="IPR007627">
    <property type="entry name" value="RNA_pol_sigma70_r2"/>
</dbReference>
<reference evidence="8 9" key="1">
    <citation type="submission" date="2019-08" db="EMBL/GenBank/DDBJ databases">
        <title>In-depth cultivation of the pig gut microbiome towards novel bacterial diversity and tailored functional studies.</title>
        <authorList>
            <person name="Wylensek D."/>
            <person name="Hitch T.C.A."/>
            <person name="Clavel T."/>
        </authorList>
    </citation>
    <scope>NUCLEOTIDE SEQUENCE [LARGE SCALE GENOMIC DNA]</scope>
    <source>
        <strain evidence="8 9">Oil-RF-744-WCA-WT-10</strain>
    </source>
</reference>
<evidence type="ECO:0000256" key="2">
    <source>
        <dbReference type="ARBA" id="ARBA00023015"/>
    </source>
</evidence>
<dbReference type="InterPro" id="IPR013324">
    <property type="entry name" value="RNA_pol_sigma_r3/r4-like"/>
</dbReference>
<dbReference type="PANTHER" id="PTHR43133">
    <property type="entry name" value="RNA POLYMERASE ECF-TYPE SIGMA FACTO"/>
    <property type="match status" value="1"/>
</dbReference>
<dbReference type="GO" id="GO:0016987">
    <property type="term" value="F:sigma factor activity"/>
    <property type="evidence" value="ECO:0007669"/>
    <property type="project" value="UniProtKB-KW"/>
</dbReference>
<gene>
    <name evidence="8" type="ORF">FYJ29_10360</name>
</gene>
<accession>A0A6L5XF66</accession>
<dbReference type="PANTHER" id="PTHR43133:SF8">
    <property type="entry name" value="RNA POLYMERASE SIGMA FACTOR HI_1459-RELATED"/>
    <property type="match status" value="1"/>
</dbReference>
<dbReference type="CDD" id="cd06171">
    <property type="entry name" value="Sigma70_r4"/>
    <property type="match status" value="1"/>
</dbReference>
<feature type="domain" description="RNA polymerase sigma-70 region 2" evidence="6">
    <location>
        <begin position="17"/>
        <end position="75"/>
    </location>
</feature>
<evidence type="ECO:0000259" key="7">
    <source>
        <dbReference type="Pfam" id="PF08281"/>
    </source>
</evidence>
<dbReference type="NCBIfam" id="TIGR02937">
    <property type="entry name" value="sigma70-ECF"/>
    <property type="match status" value="1"/>
</dbReference>
<dbReference type="SUPFAM" id="SSF88659">
    <property type="entry name" value="Sigma3 and sigma4 domains of RNA polymerase sigma factors"/>
    <property type="match status" value="1"/>
</dbReference>
<comment type="similarity">
    <text evidence="1">Belongs to the sigma-70 factor family. ECF subfamily.</text>
</comment>
<dbReference type="AlphaFoldDB" id="A0A6L5XF66"/>
<dbReference type="InterPro" id="IPR039425">
    <property type="entry name" value="RNA_pol_sigma-70-like"/>
</dbReference>
<feature type="domain" description="RNA polymerase sigma factor 70 region 4 type 2" evidence="7">
    <location>
        <begin position="108"/>
        <end position="159"/>
    </location>
</feature>
<organism evidence="8 9">
    <name type="scientific">Sodaliphilus pleomorphus</name>
    <dbReference type="NCBI Taxonomy" id="2606626"/>
    <lineage>
        <taxon>Bacteria</taxon>
        <taxon>Pseudomonadati</taxon>
        <taxon>Bacteroidota</taxon>
        <taxon>Bacteroidia</taxon>
        <taxon>Bacteroidales</taxon>
        <taxon>Muribaculaceae</taxon>
        <taxon>Sodaliphilus</taxon>
    </lineage>
</organism>
<dbReference type="InterPro" id="IPR013249">
    <property type="entry name" value="RNA_pol_sigma70_r4_t2"/>
</dbReference>
<keyword evidence="9" id="KW-1185">Reference proteome</keyword>
<evidence type="ECO:0000259" key="6">
    <source>
        <dbReference type="Pfam" id="PF04542"/>
    </source>
</evidence>
<keyword evidence="4" id="KW-0238">DNA-binding</keyword>
<evidence type="ECO:0000256" key="5">
    <source>
        <dbReference type="ARBA" id="ARBA00023163"/>
    </source>
</evidence>